<evidence type="ECO:0000313" key="2">
    <source>
        <dbReference type="EMBL" id="CAE6512550.1"/>
    </source>
</evidence>
<feature type="region of interest" description="Disordered" evidence="1">
    <location>
        <begin position="141"/>
        <end position="162"/>
    </location>
</feature>
<dbReference type="RefSeq" id="WP_090671846.1">
    <property type="nucleotide sequence ID" value="NZ_CAJNAP010000034.1"/>
</dbReference>
<dbReference type="Proteomes" id="UP000601736">
    <property type="component" value="Unassembled WGS sequence"/>
</dbReference>
<dbReference type="STRING" id="52442.SAMN05421880_1352"/>
<gene>
    <name evidence="2" type="ORF">NMYAN_40134</name>
    <name evidence="3" type="ORF">SAMN05421880_1352</name>
</gene>
<organism evidence="3 4">
    <name type="scientific">Nitrosomonas nitrosa</name>
    <dbReference type="NCBI Taxonomy" id="52442"/>
    <lineage>
        <taxon>Bacteria</taxon>
        <taxon>Pseudomonadati</taxon>
        <taxon>Pseudomonadota</taxon>
        <taxon>Betaproteobacteria</taxon>
        <taxon>Nitrosomonadales</taxon>
        <taxon>Nitrosomonadaceae</taxon>
        <taxon>Nitrosomonas</taxon>
    </lineage>
</organism>
<sequence length="162" mass="18429">MLPSLIQLIKICFVGIKVWPHDPDRPTVQDATSFDFNGVEIQEGSETHILNNDEDQSFYRVILRVSIANRVGKIAPYDVDVCVYGDFHINKNVPIEEREDLITVNGCSMLYGAIREQVMTLSARSIHGMLILPTVHFRDKIKKREEPPSRKQPKTRKPKASG</sequence>
<evidence type="ECO:0000313" key="4">
    <source>
        <dbReference type="Proteomes" id="UP000199561"/>
    </source>
</evidence>
<dbReference type="Gene3D" id="3.10.420.10">
    <property type="entry name" value="SecB-like"/>
    <property type="match status" value="1"/>
</dbReference>
<keyword evidence="4" id="KW-1185">Reference proteome</keyword>
<feature type="compositionally biased region" description="Basic residues" evidence="1">
    <location>
        <begin position="151"/>
        <end position="162"/>
    </location>
</feature>
<dbReference type="Proteomes" id="UP000199561">
    <property type="component" value="Unassembled WGS sequence"/>
</dbReference>
<dbReference type="EMBL" id="CAJNAP010000034">
    <property type="protein sequence ID" value="CAE6512550.1"/>
    <property type="molecule type" value="Genomic_DNA"/>
</dbReference>
<protein>
    <submittedName>
        <fullName evidence="3">Preprotein translocase subunit SecB</fullName>
    </submittedName>
</protein>
<dbReference type="OrthoDB" id="9115294at2"/>
<evidence type="ECO:0000256" key="1">
    <source>
        <dbReference type="SAM" id="MobiDB-lite"/>
    </source>
</evidence>
<name>A0A1I4TU35_9PROT</name>
<dbReference type="EMBL" id="FOUF01000035">
    <property type="protein sequence ID" value="SFM80234.1"/>
    <property type="molecule type" value="Genomic_DNA"/>
</dbReference>
<accession>A0A1I4TU35</accession>
<dbReference type="SUPFAM" id="SSF54611">
    <property type="entry name" value="SecB-like"/>
    <property type="match status" value="1"/>
</dbReference>
<reference evidence="2" key="2">
    <citation type="submission" date="2021-02" db="EMBL/GenBank/DDBJ databases">
        <authorList>
            <person name="Han P."/>
        </authorList>
    </citation>
    <scope>NUCLEOTIDE SEQUENCE</scope>
    <source>
        <strain evidence="2">Nitrosomonas nitrosa 18-3D</strain>
    </source>
</reference>
<dbReference type="InterPro" id="IPR035958">
    <property type="entry name" value="SecB-like_sf"/>
</dbReference>
<evidence type="ECO:0000313" key="3">
    <source>
        <dbReference type="EMBL" id="SFM80234.1"/>
    </source>
</evidence>
<reference evidence="3 4" key="1">
    <citation type="submission" date="2016-10" db="EMBL/GenBank/DDBJ databases">
        <authorList>
            <person name="de Groot N.N."/>
        </authorList>
    </citation>
    <scope>NUCLEOTIDE SEQUENCE [LARGE SCALE GENOMIC DNA]</scope>
    <source>
        <strain evidence="3 4">Nm146</strain>
    </source>
</reference>
<dbReference type="AlphaFoldDB" id="A0A1I4TU35"/>
<proteinExistence type="predicted"/>